<proteinExistence type="inferred from homology"/>
<dbReference type="AlphaFoldDB" id="A0A5B7KCB8"/>
<name>A0A5B7KCB8_PORTR</name>
<gene>
    <name evidence="2" type="ORF">E2C01_100178</name>
</gene>
<dbReference type="PANTHER" id="PTHR19444">
    <property type="entry name" value="UNC-93 RELATED"/>
    <property type="match status" value="1"/>
</dbReference>
<evidence type="ECO:0000313" key="3">
    <source>
        <dbReference type="Proteomes" id="UP000324222"/>
    </source>
</evidence>
<dbReference type="EMBL" id="VSRR010141228">
    <property type="protein sequence ID" value="MPD04486.1"/>
    <property type="molecule type" value="Genomic_DNA"/>
</dbReference>
<comment type="caution">
    <text evidence="2">The sequence shown here is derived from an EMBL/GenBank/DDBJ whole genome shotgun (WGS) entry which is preliminary data.</text>
</comment>
<comment type="similarity">
    <text evidence="1">Belongs to the unc-93 family.</text>
</comment>
<reference evidence="2 3" key="1">
    <citation type="submission" date="2019-05" db="EMBL/GenBank/DDBJ databases">
        <title>Another draft genome of Portunus trituberculatus and its Hox gene families provides insights of decapod evolution.</title>
        <authorList>
            <person name="Jeong J.-H."/>
            <person name="Song I."/>
            <person name="Kim S."/>
            <person name="Choi T."/>
            <person name="Kim D."/>
            <person name="Ryu S."/>
            <person name="Kim W."/>
        </authorList>
    </citation>
    <scope>NUCLEOTIDE SEQUENCE [LARGE SCALE GENOMIC DNA]</scope>
    <source>
        <tissue evidence="2">Muscle</tissue>
    </source>
</reference>
<evidence type="ECO:0000256" key="1">
    <source>
        <dbReference type="ARBA" id="ARBA00009172"/>
    </source>
</evidence>
<dbReference type="PANTHER" id="PTHR19444:SF13">
    <property type="entry name" value="PROTEIN UNC-93 HOMOLOG A"/>
    <property type="match status" value="1"/>
</dbReference>
<evidence type="ECO:0000313" key="2">
    <source>
        <dbReference type="EMBL" id="MPD04486.1"/>
    </source>
</evidence>
<dbReference type="InterPro" id="IPR051951">
    <property type="entry name" value="UNC-93_regulatory"/>
</dbReference>
<accession>A0A5B7KCB8</accession>
<dbReference type="Proteomes" id="UP000324222">
    <property type="component" value="Unassembled WGS sequence"/>
</dbReference>
<organism evidence="2 3">
    <name type="scientific">Portunus trituberculatus</name>
    <name type="common">Swimming crab</name>
    <name type="synonym">Neptunus trituberculatus</name>
    <dbReference type="NCBI Taxonomy" id="210409"/>
    <lineage>
        <taxon>Eukaryota</taxon>
        <taxon>Metazoa</taxon>
        <taxon>Ecdysozoa</taxon>
        <taxon>Arthropoda</taxon>
        <taxon>Crustacea</taxon>
        <taxon>Multicrustacea</taxon>
        <taxon>Malacostraca</taxon>
        <taxon>Eumalacostraca</taxon>
        <taxon>Eucarida</taxon>
        <taxon>Decapoda</taxon>
        <taxon>Pleocyemata</taxon>
        <taxon>Brachyura</taxon>
        <taxon>Eubrachyura</taxon>
        <taxon>Portunoidea</taxon>
        <taxon>Portunidae</taxon>
        <taxon>Portuninae</taxon>
        <taxon>Portunus</taxon>
    </lineage>
</organism>
<keyword evidence="3" id="KW-1185">Reference proteome</keyword>
<protein>
    <submittedName>
        <fullName evidence="2">UNC93-like protein</fullName>
    </submittedName>
</protein>
<sequence length="54" mass="6071">MEVGSRYADIVGENSEVVIVRFFGIFFLFFQSTQVWGNLIASAGKFVLIVCSFM</sequence>